<dbReference type="SUPFAM" id="SSF56784">
    <property type="entry name" value="HAD-like"/>
    <property type="match status" value="1"/>
</dbReference>
<dbReference type="InterPro" id="IPR006439">
    <property type="entry name" value="HAD-SF_hydro_IA"/>
</dbReference>
<keyword evidence="2" id="KW-1185">Reference proteome</keyword>
<evidence type="ECO:0000313" key="1">
    <source>
        <dbReference type="EMBL" id="RFM28789.1"/>
    </source>
</evidence>
<dbReference type="NCBIfam" id="TIGR01509">
    <property type="entry name" value="HAD-SF-IA-v3"/>
    <property type="match status" value="1"/>
</dbReference>
<dbReference type="InterPro" id="IPR023214">
    <property type="entry name" value="HAD_sf"/>
</dbReference>
<comment type="caution">
    <text evidence="1">The sequence shown here is derived from an EMBL/GenBank/DDBJ whole genome shotgun (WGS) entry which is preliminary data.</text>
</comment>
<dbReference type="InterPro" id="IPR041492">
    <property type="entry name" value="HAD_2"/>
</dbReference>
<dbReference type="Proteomes" id="UP000261284">
    <property type="component" value="Unassembled WGS sequence"/>
</dbReference>
<sequence length="234" mass="26653">MVCTERLSLPLQNRQMQINTVIFDMDGLLIDSEPLWGEAADEVFRLYGIRLTKEQYTSTTGLRTREFVQWWFHHFKVSEEKLFEAENRIIDCVMDKISQKATLMPGVHYIFDFFRKRNFKIGLASSSPQRLIDLAVGQFELGDYLQVTASAESLPFGKPHPQVYLDCAAALHSHPGACICFEDSFNGMIAAKAARMKCVVVPHHSQQKEERWGAADLKLTSLQNFGELHLNLIG</sequence>
<proteinExistence type="predicted"/>
<dbReference type="EMBL" id="QTJU01000002">
    <property type="protein sequence ID" value="RFM28789.1"/>
    <property type="molecule type" value="Genomic_DNA"/>
</dbReference>
<dbReference type="Gene3D" id="1.10.150.240">
    <property type="entry name" value="Putative phosphatase, domain 2"/>
    <property type="match status" value="1"/>
</dbReference>
<dbReference type="SFLD" id="SFLDS00003">
    <property type="entry name" value="Haloacid_Dehalogenase"/>
    <property type="match status" value="1"/>
</dbReference>
<dbReference type="Gene3D" id="3.40.50.1000">
    <property type="entry name" value="HAD superfamily/HAD-like"/>
    <property type="match status" value="1"/>
</dbReference>
<dbReference type="PANTHER" id="PTHR18901:SF38">
    <property type="entry name" value="PSEUDOURIDINE-5'-PHOSPHATASE"/>
    <property type="match status" value="1"/>
</dbReference>
<dbReference type="AlphaFoldDB" id="A0A3E1NLH8"/>
<dbReference type="InterPro" id="IPR036412">
    <property type="entry name" value="HAD-like_sf"/>
</dbReference>
<organism evidence="1 2">
    <name type="scientific">Deminuibacter soli</name>
    <dbReference type="NCBI Taxonomy" id="2291815"/>
    <lineage>
        <taxon>Bacteria</taxon>
        <taxon>Pseudomonadati</taxon>
        <taxon>Bacteroidota</taxon>
        <taxon>Chitinophagia</taxon>
        <taxon>Chitinophagales</taxon>
        <taxon>Chitinophagaceae</taxon>
        <taxon>Deminuibacter</taxon>
    </lineage>
</organism>
<reference evidence="1 2" key="1">
    <citation type="submission" date="2018-08" db="EMBL/GenBank/DDBJ databases">
        <title>Chitinophagaceae sp. K23C18032701, a novel bacterium isolated from forest soil.</title>
        <authorList>
            <person name="Wang C."/>
        </authorList>
    </citation>
    <scope>NUCLEOTIDE SEQUENCE [LARGE SCALE GENOMIC DNA]</scope>
    <source>
        <strain evidence="1 2">K23C18032701</strain>
    </source>
</reference>
<dbReference type="NCBIfam" id="NF008087">
    <property type="entry name" value="PRK10826.1"/>
    <property type="match status" value="1"/>
</dbReference>
<gene>
    <name evidence="1" type="ORF">DXN05_08405</name>
</gene>
<evidence type="ECO:0000313" key="2">
    <source>
        <dbReference type="Proteomes" id="UP000261284"/>
    </source>
</evidence>
<dbReference type="InterPro" id="IPR023198">
    <property type="entry name" value="PGP-like_dom2"/>
</dbReference>
<dbReference type="SFLD" id="SFLDG01135">
    <property type="entry name" value="C1.5.6:_HAD__Beta-PGM__Phospha"/>
    <property type="match status" value="1"/>
</dbReference>
<protein>
    <submittedName>
        <fullName evidence="1">Hexitol phosphatase HxpB</fullName>
    </submittedName>
</protein>
<name>A0A3E1NLH8_9BACT</name>
<dbReference type="Pfam" id="PF13419">
    <property type="entry name" value="HAD_2"/>
    <property type="match status" value="1"/>
</dbReference>
<accession>A0A3E1NLH8</accession>
<dbReference type="PANTHER" id="PTHR18901">
    <property type="entry name" value="2-DEOXYGLUCOSE-6-PHOSPHATE PHOSPHATASE 2"/>
    <property type="match status" value="1"/>
</dbReference>
<dbReference type="SFLD" id="SFLDG01129">
    <property type="entry name" value="C1.5:_HAD__Beta-PGM__Phosphata"/>
    <property type="match status" value="1"/>
</dbReference>